<dbReference type="InterPro" id="IPR013324">
    <property type="entry name" value="RNA_pol_sigma_r3/r4-like"/>
</dbReference>
<dbReference type="Proteomes" id="UP000326912">
    <property type="component" value="Unassembled WGS sequence"/>
</dbReference>
<evidence type="ECO:0000256" key="4">
    <source>
        <dbReference type="ARBA" id="ARBA00023163"/>
    </source>
</evidence>
<dbReference type="PANTHER" id="PTHR43133">
    <property type="entry name" value="RNA POLYMERASE ECF-TYPE SIGMA FACTO"/>
    <property type="match status" value="1"/>
</dbReference>
<gene>
    <name evidence="7" type="ORF">KDW_13870</name>
</gene>
<dbReference type="GO" id="GO:0016987">
    <property type="term" value="F:sigma factor activity"/>
    <property type="evidence" value="ECO:0007669"/>
    <property type="project" value="UniProtKB-KW"/>
</dbReference>
<dbReference type="EMBL" id="BKZW01000001">
    <property type="protein sequence ID" value="GER87225.1"/>
    <property type="molecule type" value="Genomic_DNA"/>
</dbReference>
<dbReference type="InterPro" id="IPR013325">
    <property type="entry name" value="RNA_pol_sigma_r2"/>
</dbReference>
<sequence length="181" mass="20699">MELSHNVAADGSPVGRLYEQHGPALFAYLSQQTGSHEVAEDVLVEVFVAALETEKFVLMSGKEQVSWLWRVTRNKAVDAYRRSHIRRGLDLSLVADYIDDKERSPELIMLQREESALLQTYLDRLSPGQRRAIQLRFAHGLRSSEIAMLMGKREGSVRSLMARALNFLRTLYEKEQEEAHL</sequence>
<evidence type="ECO:0000256" key="1">
    <source>
        <dbReference type="ARBA" id="ARBA00010641"/>
    </source>
</evidence>
<dbReference type="Pfam" id="PF08281">
    <property type="entry name" value="Sigma70_r4_2"/>
    <property type="match status" value="1"/>
</dbReference>
<dbReference type="InterPro" id="IPR014284">
    <property type="entry name" value="RNA_pol_sigma-70_dom"/>
</dbReference>
<keyword evidence="3" id="KW-0731">Sigma factor</keyword>
<dbReference type="RefSeq" id="WP_162005015.1">
    <property type="nucleotide sequence ID" value="NZ_BKZW01000001.1"/>
</dbReference>
<feature type="domain" description="RNA polymerase sigma-70 region 2" evidence="5">
    <location>
        <begin position="17"/>
        <end position="83"/>
    </location>
</feature>
<dbReference type="InterPro" id="IPR013249">
    <property type="entry name" value="RNA_pol_sigma70_r4_t2"/>
</dbReference>
<dbReference type="AlphaFoldDB" id="A0A5J4KHS8"/>
<evidence type="ECO:0000256" key="3">
    <source>
        <dbReference type="ARBA" id="ARBA00023082"/>
    </source>
</evidence>
<evidence type="ECO:0000313" key="8">
    <source>
        <dbReference type="Proteomes" id="UP000326912"/>
    </source>
</evidence>
<dbReference type="SUPFAM" id="SSF88659">
    <property type="entry name" value="Sigma3 and sigma4 domains of RNA polymerase sigma factors"/>
    <property type="match status" value="1"/>
</dbReference>
<comment type="similarity">
    <text evidence="1">Belongs to the sigma-70 factor family. ECF subfamily.</text>
</comment>
<evidence type="ECO:0000259" key="6">
    <source>
        <dbReference type="Pfam" id="PF08281"/>
    </source>
</evidence>
<dbReference type="InterPro" id="IPR007627">
    <property type="entry name" value="RNA_pol_sigma70_r2"/>
</dbReference>
<keyword evidence="8" id="KW-1185">Reference proteome</keyword>
<comment type="caution">
    <text evidence="7">The sequence shown here is derived from an EMBL/GenBank/DDBJ whole genome shotgun (WGS) entry which is preliminary data.</text>
</comment>
<dbReference type="Gene3D" id="1.10.10.10">
    <property type="entry name" value="Winged helix-like DNA-binding domain superfamily/Winged helix DNA-binding domain"/>
    <property type="match status" value="1"/>
</dbReference>
<dbReference type="NCBIfam" id="TIGR02937">
    <property type="entry name" value="sigma70-ECF"/>
    <property type="match status" value="1"/>
</dbReference>
<dbReference type="GO" id="GO:0003677">
    <property type="term" value="F:DNA binding"/>
    <property type="evidence" value="ECO:0007669"/>
    <property type="project" value="InterPro"/>
</dbReference>
<dbReference type="SUPFAM" id="SSF88946">
    <property type="entry name" value="Sigma2 domain of RNA polymerase sigma factors"/>
    <property type="match status" value="1"/>
</dbReference>
<organism evidence="7 8">
    <name type="scientific">Dictyobacter vulcani</name>
    <dbReference type="NCBI Taxonomy" id="2607529"/>
    <lineage>
        <taxon>Bacteria</taxon>
        <taxon>Bacillati</taxon>
        <taxon>Chloroflexota</taxon>
        <taxon>Ktedonobacteria</taxon>
        <taxon>Ktedonobacterales</taxon>
        <taxon>Dictyobacteraceae</taxon>
        <taxon>Dictyobacter</taxon>
    </lineage>
</organism>
<feature type="domain" description="RNA polymerase sigma factor 70 region 4 type 2" evidence="6">
    <location>
        <begin position="117"/>
        <end position="167"/>
    </location>
</feature>
<accession>A0A5J4KHS8</accession>
<evidence type="ECO:0000259" key="5">
    <source>
        <dbReference type="Pfam" id="PF04542"/>
    </source>
</evidence>
<keyword evidence="2" id="KW-0805">Transcription regulation</keyword>
<evidence type="ECO:0000313" key="7">
    <source>
        <dbReference type="EMBL" id="GER87225.1"/>
    </source>
</evidence>
<name>A0A5J4KHS8_9CHLR</name>
<dbReference type="CDD" id="cd06171">
    <property type="entry name" value="Sigma70_r4"/>
    <property type="match status" value="1"/>
</dbReference>
<dbReference type="GO" id="GO:0006352">
    <property type="term" value="P:DNA-templated transcription initiation"/>
    <property type="evidence" value="ECO:0007669"/>
    <property type="project" value="InterPro"/>
</dbReference>
<dbReference type="Pfam" id="PF04542">
    <property type="entry name" value="Sigma70_r2"/>
    <property type="match status" value="1"/>
</dbReference>
<evidence type="ECO:0000256" key="2">
    <source>
        <dbReference type="ARBA" id="ARBA00023015"/>
    </source>
</evidence>
<dbReference type="InterPro" id="IPR039425">
    <property type="entry name" value="RNA_pol_sigma-70-like"/>
</dbReference>
<proteinExistence type="inferred from homology"/>
<reference evidence="7 8" key="1">
    <citation type="submission" date="2019-10" db="EMBL/GenBank/DDBJ databases">
        <title>Dictyobacter vulcani sp. nov., within the class Ktedonobacteria, isolated from soil of volcanic Mt. Zao.</title>
        <authorList>
            <person name="Zheng Y."/>
            <person name="Wang C.M."/>
            <person name="Sakai Y."/>
            <person name="Abe K."/>
            <person name="Yokota A."/>
            <person name="Yabe S."/>
        </authorList>
    </citation>
    <scope>NUCLEOTIDE SEQUENCE [LARGE SCALE GENOMIC DNA]</scope>
    <source>
        <strain evidence="7 8">W12</strain>
    </source>
</reference>
<keyword evidence="4" id="KW-0804">Transcription</keyword>
<dbReference type="InterPro" id="IPR036388">
    <property type="entry name" value="WH-like_DNA-bd_sf"/>
</dbReference>
<dbReference type="PANTHER" id="PTHR43133:SF57">
    <property type="entry name" value="RNA POLYMERASE SIGMA-70 FACTOR"/>
    <property type="match status" value="1"/>
</dbReference>
<dbReference type="Gene3D" id="1.10.1740.10">
    <property type="match status" value="1"/>
</dbReference>
<protein>
    <submittedName>
        <fullName evidence="7">RNA polymerase sigma24 factor</fullName>
    </submittedName>
</protein>